<keyword evidence="5" id="KW-0812">Transmembrane</keyword>
<keyword evidence="7" id="KW-0406">Ion transport</keyword>
<protein>
    <submittedName>
        <fullName evidence="13">Porin</fullName>
    </submittedName>
</protein>
<evidence type="ECO:0000256" key="5">
    <source>
        <dbReference type="ARBA" id="ARBA00022692"/>
    </source>
</evidence>
<evidence type="ECO:0000256" key="3">
    <source>
        <dbReference type="ARBA" id="ARBA00022448"/>
    </source>
</evidence>
<evidence type="ECO:0000313" key="14">
    <source>
        <dbReference type="Proteomes" id="UP000433309"/>
    </source>
</evidence>
<keyword evidence="10" id="KW-0998">Cell outer membrane</keyword>
<dbReference type="InterPro" id="IPR050298">
    <property type="entry name" value="Gram-neg_bact_OMP"/>
</dbReference>
<evidence type="ECO:0000259" key="12">
    <source>
        <dbReference type="Pfam" id="PF13609"/>
    </source>
</evidence>
<accession>A0A6I2LAJ7</accession>
<keyword evidence="6 11" id="KW-0732">Signal</keyword>
<keyword evidence="14" id="KW-1185">Reference proteome</keyword>
<feature type="chain" id="PRO_5026089514" evidence="11">
    <location>
        <begin position="22"/>
        <end position="364"/>
    </location>
</feature>
<evidence type="ECO:0000256" key="10">
    <source>
        <dbReference type="ARBA" id="ARBA00023237"/>
    </source>
</evidence>
<dbReference type="SUPFAM" id="SSF56935">
    <property type="entry name" value="Porins"/>
    <property type="match status" value="1"/>
</dbReference>
<dbReference type="Pfam" id="PF13609">
    <property type="entry name" value="Porin_4"/>
    <property type="match status" value="1"/>
</dbReference>
<feature type="signal peptide" evidence="11">
    <location>
        <begin position="1"/>
        <end position="21"/>
    </location>
</feature>
<evidence type="ECO:0000256" key="4">
    <source>
        <dbReference type="ARBA" id="ARBA00022452"/>
    </source>
</evidence>
<dbReference type="PANTHER" id="PTHR34501">
    <property type="entry name" value="PROTEIN YDDL-RELATED"/>
    <property type="match status" value="1"/>
</dbReference>
<dbReference type="PANTHER" id="PTHR34501:SF9">
    <property type="entry name" value="MAJOR OUTER MEMBRANE PROTEIN P.IA"/>
    <property type="match status" value="1"/>
</dbReference>
<keyword evidence="9" id="KW-0472">Membrane</keyword>
<organism evidence="13 14">
    <name type="scientific">Duganella guangzhouensis</name>
    <dbReference type="NCBI Taxonomy" id="2666084"/>
    <lineage>
        <taxon>Bacteria</taxon>
        <taxon>Pseudomonadati</taxon>
        <taxon>Pseudomonadota</taxon>
        <taxon>Betaproteobacteria</taxon>
        <taxon>Burkholderiales</taxon>
        <taxon>Oxalobacteraceae</taxon>
        <taxon>Telluria group</taxon>
        <taxon>Duganella</taxon>
    </lineage>
</organism>
<evidence type="ECO:0000256" key="2">
    <source>
        <dbReference type="ARBA" id="ARBA00011233"/>
    </source>
</evidence>
<feature type="domain" description="Porin" evidence="12">
    <location>
        <begin position="8"/>
        <end position="321"/>
    </location>
</feature>
<comment type="subunit">
    <text evidence="2">Homotrimer.</text>
</comment>
<dbReference type="Proteomes" id="UP000433309">
    <property type="component" value="Unassembled WGS sequence"/>
</dbReference>
<dbReference type="EMBL" id="WKJK01000023">
    <property type="protein sequence ID" value="MRW94157.1"/>
    <property type="molecule type" value="Genomic_DNA"/>
</dbReference>
<keyword evidence="8" id="KW-0626">Porin</keyword>
<dbReference type="InterPro" id="IPR033900">
    <property type="entry name" value="Gram_neg_porin_domain"/>
</dbReference>
<evidence type="ECO:0000256" key="1">
    <source>
        <dbReference type="ARBA" id="ARBA00004571"/>
    </source>
</evidence>
<keyword evidence="4" id="KW-1134">Transmembrane beta strand</keyword>
<dbReference type="RefSeq" id="WP_154383025.1">
    <property type="nucleotide sequence ID" value="NZ_WKJK01000023.1"/>
</dbReference>
<evidence type="ECO:0000256" key="11">
    <source>
        <dbReference type="SAM" id="SignalP"/>
    </source>
</evidence>
<proteinExistence type="predicted"/>
<name>A0A6I2LAJ7_9BURK</name>
<dbReference type="GO" id="GO:0009279">
    <property type="term" value="C:cell outer membrane"/>
    <property type="evidence" value="ECO:0007669"/>
    <property type="project" value="UniProtKB-SubCell"/>
</dbReference>
<dbReference type="GO" id="GO:0006811">
    <property type="term" value="P:monoatomic ion transport"/>
    <property type="evidence" value="ECO:0007669"/>
    <property type="project" value="UniProtKB-KW"/>
</dbReference>
<comment type="subcellular location">
    <subcellularLocation>
        <location evidence="1">Cell outer membrane</location>
        <topology evidence="1">Multi-pass membrane protein</topology>
    </subcellularLocation>
</comment>
<sequence length="364" mass="38448">MNHKFKAALMLSALAPAYALAQGSNITFYGKLDVAIENVRFSAASGKAASTASYLSNDISYWGLRGNEDLGDGTRAYFKLESGFSADTGTSSGGNQLFDREALVGYGATWGALQLGSQYAPSLFVQARSDPFGRNNNGNGITLTQQIPGNLRGFVGQLPLNNAVQYISPSLDGVVVRVLHSFSERAAAPKDLGEFSGGSIDYFKGGPLYVGLSYEVQKLAGATPTTVLSNKTAALGASYVFSQAKLFGYLMHNTLTNAAAVNAQLVGVSVPLGLSDVKASYSQRKLNGDDAGKANIIAIGYFYHLSKRTEVYTSWAHLHNGAGTNFGIWPSDKTYAPPVVAGGAGLPVLGQSINSLELGLRHFF</sequence>
<dbReference type="GO" id="GO:0046930">
    <property type="term" value="C:pore complex"/>
    <property type="evidence" value="ECO:0007669"/>
    <property type="project" value="UniProtKB-KW"/>
</dbReference>
<evidence type="ECO:0000313" key="13">
    <source>
        <dbReference type="EMBL" id="MRW94157.1"/>
    </source>
</evidence>
<dbReference type="GO" id="GO:0015288">
    <property type="term" value="F:porin activity"/>
    <property type="evidence" value="ECO:0007669"/>
    <property type="project" value="UniProtKB-KW"/>
</dbReference>
<evidence type="ECO:0000256" key="7">
    <source>
        <dbReference type="ARBA" id="ARBA00023065"/>
    </source>
</evidence>
<dbReference type="AlphaFoldDB" id="A0A6I2LAJ7"/>
<evidence type="ECO:0000256" key="6">
    <source>
        <dbReference type="ARBA" id="ARBA00022729"/>
    </source>
</evidence>
<keyword evidence="3" id="KW-0813">Transport</keyword>
<evidence type="ECO:0000256" key="8">
    <source>
        <dbReference type="ARBA" id="ARBA00023114"/>
    </source>
</evidence>
<comment type="caution">
    <text evidence="13">The sequence shown here is derived from an EMBL/GenBank/DDBJ whole genome shotgun (WGS) entry which is preliminary data.</text>
</comment>
<dbReference type="CDD" id="cd00342">
    <property type="entry name" value="gram_neg_porins"/>
    <property type="match status" value="1"/>
</dbReference>
<dbReference type="InterPro" id="IPR023614">
    <property type="entry name" value="Porin_dom_sf"/>
</dbReference>
<dbReference type="Gene3D" id="2.40.160.10">
    <property type="entry name" value="Porin"/>
    <property type="match status" value="1"/>
</dbReference>
<gene>
    <name evidence="13" type="ORF">GJ699_29710</name>
</gene>
<reference evidence="13 14" key="1">
    <citation type="submission" date="2019-11" db="EMBL/GenBank/DDBJ databases">
        <title>Novel species isolated from a subtropical stream in China.</title>
        <authorList>
            <person name="Lu H."/>
        </authorList>
    </citation>
    <scope>NUCLEOTIDE SEQUENCE [LARGE SCALE GENOMIC DNA]</scope>
    <source>
        <strain evidence="13 14">FT80W</strain>
    </source>
</reference>
<evidence type="ECO:0000256" key="9">
    <source>
        <dbReference type="ARBA" id="ARBA00023136"/>
    </source>
</evidence>